<sequence>MVLSCITALLVPKDICFCLELQSVCLSFSLLFSWK</sequence>
<name>A0A2P2Q188_RHIMU</name>
<proteinExistence type="predicted"/>
<accession>A0A2P2Q188</accession>
<organism evidence="1">
    <name type="scientific">Rhizophora mucronata</name>
    <name type="common">Asiatic mangrove</name>
    <dbReference type="NCBI Taxonomy" id="61149"/>
    <lineage>
        <taxon>Eukaryota</taxon>
        <taxon>Viridiplantae</taxon>
        <taxon>Streptophyta</taxon>
        <taxon>Embryophyta</taxon>
        <taxon>Tracheophyta</taxon>
        <taxon>Spermatophyta</taxon>
        <taxon>Magnoliopsida</taxon>
        <taxon>eudicotyledons</taxon>
        <taxon>Gunneridae</taxon>
        <taxon>Pentapetalae</taxon>
        <taxon>rosids</taxon>
        <taxon>fabids</taxon>
        <taxon>Malpighiales</taxon>
        <taxon>Rhizophoraceae</taxon>
        <taxon>Rhizophora</taxon>
    </lineage>
</organism>
<dbReference type="AlphaFoldDB" id="A0A2P2Q188"/>
<dbReference type="EMBL" id="GGEC01080243">
    <property type="protein sequence ID" value="MBX60727.1"/>
    <property type="molecule type" value="Transcribed_RNA"/>
</dbReference>
<reference evidence="1" key="1">
    <citation type="submission" date="2018-02" db="EMBL/GenBank/DDBJ databases">
        <title>Rhizophora mucronata_Transcriptome.</title>
        <authorList>
            <person name="Meera S.P."/>
            <person name="Sreeshan A."/>
            <person name="Augustine A."/>
        </authorList>
    </citation>
    <scope>NUCLEOTIDE SEQUENCE</scope>
    <source>
        <tissue evidence="1">Leaf</tissue>
    </source>
</reference>
<protein>
    <submittedName>
        <fullName evidence="1">Uncharacterized protein</fullName>
    </submittedName>
</protein>
<evidence type="ECO:0000313" key="1">
    <source>
        <dbReference type="EMBL" id="MBX60727.1"/>
    </source>
</evidence>